<evidence type="ECO:0000256" key="1">
    <source>
        <dbReference type="SAM" id="Coils"/>
    </source>
</evidence>
<keyword evidence="1" id="KW-0175">Coiled coil</keyword>
<gene>
    <name evidence="3" type="ORF">GCM10011572_16130</name>
</gene>
<feature type="compositionally biased region" description="Acidic residues" evidence="2">
    <location>
        <begin position="8"/>
        <end position="25"/>
    </location>
</feature>
<dbReference type="EMBL" id="BMKG01000005">
    <property type="protein sequence ID" value="GGB94945.1"/>
    <property type="molecule type" value="Genomic_DNA"/>
</dbReference>
<feature type="coiled-coil region" evidence="1">
    <location>
        <begin position="84"/>
        <end position="129"/>
    </location>
</feature>
<protein>
    <submittedName>
        <fullName evidence="3">Uncharacterized protein</fullName>
    </submittedName>
</protein>
<dbReference type="Proteomes" id="UP000622638">
    <property type="component" value="Unassembled WGS sequence"/>
</dbReference>
<accession>A0ABQ1KDV1</accession>
<reference evidence="4" key="1">
    <citation type="journal article" date="2019" name="Int. J. Syst. Evol. Microbiol.">
        <title>The Global Catalogue of Microorganisms (GCM) 10K type strain sequencing project: providing services to taxonomists for standard genome sequencing and annotation.</title>
        <authorList>
            <consortium name="The Broad Institute Genomics Platform"/>
            <consortium name="The Broad Institute Genome Sequencing Center for Infectious Disease"/>
            <person name="Wu L."/>
            <person name="Ma J."/>
        </authorList>
    </citation>
    <scope>NUCLEOTIDE SEQUENCE [LARGE SCALE GENOMIC DNA]</scope>
    <source>
        <strain evidence="4">CGMCC 1.15931</strain>
    </source>
</reference>
<evidence type="ECO:0000256" key="2">
    <source>
        <dbReference type="SAM" id="MobiDB-lite"/>
    </source>
</evidence>
<keyword evidence="4" id="KW-1185">Reference proteome</keyword>
<feature type="region of interest" description="Disordered" evidence="2">
    <location>
        <begin position="1"/>
        <end position="30"/>
    </location>
</feature>
<name>A0ABQ1KDV1_9BURK</name>
<evidence type="ECO:0000313" key="4">
    <source>
        <dbReference type="Proteomes" id="UP000622638"/>
    </source>
</evidence>
<organism evidence="3 4">
    <name type="scientific">Pseudoduganella buxea</name>
    <dbReference type="NCBI Taxonomy" id="1949069"/>
    <lineage>
        <taxon>Bacteria</taxon>
        <taxon>Pseudomonadati</taxon>
        <taxon>Pseudomonadota</taxon>
        <taxon>Betaproteobacteria</taxon>
        <taxon>Burkholderiales</taxon>
        <taxon>Oxalobacteraceae</taxon>
        <taxon>Telluria group</taxon>
        <taxon>Pseudoduganella</taxon>
    </lineage>
</organism>
<comment type="caution">
    <text evidence="3">The sequence shown here is derived from an EMBL/GenBank/DDBJ whole genome shotgun (WGS) entry which is preliminary data.</text>
</comment>
<sequence>MSEPFESGPEEPVDPEEPVEPDDLPDQGAARHEALDQLDAWREEVTRRVQQGRAGRLVGGISDLHILIQDELLATHGGEIAALADELKTERSRLQADIDSNEAQGIGPSQAEQDRIALLDDAIDALEEALSP</sequence>
<evidence type="ECO:0000313" key="3">
    <source>
        <dbReference type="EMBL" id="GGB94945.1"/>
    </source>
</evidence>
<proteinExistence type="predicted"/>